<sequence>MAPEGWVPVERRWLGLDRGTLRPAAVVLAVAVLMIFVVPAVDRAVPAGRPVVPGEVLALDGGVGFAPATGWDVVDGVRLGDPTRSGDYPSTASVVADAVSFGVTTAKFAGSPQQLLTQVEGLQERTGAGRGPQVVGDPRPVRTAAGQDGVMTETRSATTTGLIAAFVIDGTGVEVVVSGPRDAGTGRAADVTTMVESIAPLGESR</sequence>
<feature type="region of interest" description="Disordered" evidence="1">
    <location>
        <begin position="125"/>
        <end position="151"/>
    </location>
</feature>
<keyword evidence="4" id="KW-1185">Reference proteome</keyword>
<proteinExistence type="predicted"/>
<evidence type="ECO:0000256" key="1">
    <source>
        <dbReference type="SAM" id="MobiDB-lite"/>
    </source>
</evidence>
<keyword evidence="2" id="KW-0812">Transmembrane</keyword>
<dbReference type="Proteomes" id="UP001500767">
    <property type="component" value="Unassembled WGS sequence"/>
</dbReference>
<name>A0ABP6WES6_9ACTN</name>
<keyword evidence="2" id="KW-1133">Transmembrane helix</keyword>
<evidence type="ECO:0000256" key="2">
    <source>
        <dbReference type="SAM" id="Phobius"/>
    </source>
</evidence>
<evidence type="ECO:0000313" key="4">
    <source>
        <dbReference type="Proteomes" id="UP001500767"/>
    </source>
</evidence>
<protein>
    <submittedName>
        <fullName evidence="3">Uncharacterized protein</fullName>
    </submittedName>
</protein>
<keyword evidence="2" id="KW-0472">Membrane</keyword>
<dbReference type="EMBL" id="BAAAYR010000001">
    <property type="protein sequence ID" value="GAA3550766.1"/>
    <property type="molecule type" value="Genomic_DNA"/>
</dbReference>
<organism evidence="3 4">
    <name type="scientific">Microlunatus spumicola</name>
    <dbReference type="NCBI Taxonomy" id="81499"/>
    <lineage>
        <taxon>Bacteria</taxon>
        <taxon>Bacillati</taxon>
        <taxon>Actinomycetota</taxon>
        <taxon>Actinomycetes</taxon>
        <taxon>Propionibacteriales</taxon>
        <taxon>Propionibacteriaceae</taxon>
        <taxon>Microlunatus</taxon>
    </lineage>
</organism>
<accession>A0ABP6WES6</accession>
<feature type="transmembrane region" description="Helical" evidence="2">
    <location>
        <begin position="20"/>
        <end position="41"/>
    </location>
</feature>
<reference evidence="4" key="1">
    <citation type="journal article" date="2019" name="Int. J. Syst. Evol. Microbiol.">
        <title>The Global Catalogue of Microorganisms (GCM) 10K type strain sequencing project: providing services to taxonomists for standard genome sequencing and annotation.</title>
        <authorList>
            <consortium name="The Broad Institute Genomics Platform"/>
            <consortium name="The Broad Institute Genome Sequencing Center for Infectious Disease"/>
            <person name="Wu L."/>
            <person name="Ma J."/>
        </authorList>
    </citation>
    <scope>NUCLEOTIDE SEQUENCE [LARGE SCALE GENOMIC DNA]</scope>
    <source>
        <strain evidence="4">JCM 16540</strain>
    </source>
</reference>
<gene>
    <name evidence="3" type="ORF">GCM10022197_02040</name>
</gene>
<comment type="caution">
    <text evidence="3">The sequence shown here is derived from an EMBL/GenBank/DDBJ whole genome shotgun (WGS) entry which is preliminary data.</text>
</comment>
<evidence type="ECO:0000313" key="3">
    <source>
        <dbReference type="EMBL" id="GAA3550766.1"/>
    </source>
</evidence>